<comment type="similarity">
    <text evidence="4">Belongs to the complex I NDUFS5 subunit family.</text>
</comment>
<keyword evidence="9" id="KW-0496">Mitochondrion</keyword>
<feature type="disulfide bond" evidence="12">
    <location>
        <begin position="43"/>
        <end position="56"/>
    </location>
</feature>
<evidence type="ECO:0000256" key="5">
    <source>
        <dbReference type="ARBA" id="ARBA00022448"/>
    </source>
</evidence>
<evidence type="ECO:0000256" key="12">
    <source>
        <dbReference type="PIRSR" id="PIRSR619342-50"/>
    </source>
</evidence>
<keyword evidence="11 12" id="KW-1015">Disulfide bond</keyword>
<evidence type="ECO:0000256" key="11">
    <source>
        <dbReference type="ARBA" id="ARBA00023157"/>
    </source>
</evidence>
<dbReference type="Proteomes" id="UP000694388">
    <property type="component" value="Unplaced"/>
</dbReference>
<keyword evidence="10" id="KW-0472">Membrane</keyword>
<reference evidence="13" key="2">
    <citation type="submission" date="2025-09" db="UniProtKB">
        <authorList>
            <consortium name="Ensembl"/>
        </authorList>
    </citation>
    <scope>IDENTIFICATION</scope>
</reference>
<evidence type="ECO:0000256" key="9">
    <source>
        <dbReference type="ARBA" id="ARBA00023128"/>
    </source>
</evidence>
<keyword evidence="7" id="KW-0999">Mitochondrion inner membrane</keyword>
<proteinExistence type="inferred from homology"/>
<dbReference type="Pfam" id="PF10200">
    <property type="entry name" value="Ndufs5"/>
    <property type="match status" value="1"/>
</dbReference>
<keyword evidence="8" id="KW-0249">Electron transport</keyword>
<dbReference type="GO" id="GO:0005743">
    <property type="term" value="C:mitochondrial inner membrane"/>
    <property type="evidence" value="ECO:0007669"/>
    <property type="project" value="UniProtKB-SubCell"/>
</dbReference>
<dbReference type="Ensembl" id="ENSEBUT00000020760.1">
    <property type="protein sequence ID" value="ENSEBUP00000020184.1"/>
    <property type="gene ID" value="ENSEBUG00000012529.1"/>
</dbReference>
<dbReference type="AlphaFoldDB" id="A0A8C4QUT0"/>
<keyword evidence="5" id="KW-0813">Transport</keyword>
<evidence type="ECO:0000256" key="3">
    <source>
        <dbReference type="ARBA" id="ARBA00004637"/>
    </source>
</evidence>
<protein>
    <recommendedName>
        <fullName evidence="15">NADH-ubiquinone oxidoreductase 15 kDa subunit</fullName>
    </recommendedName>
</protein>
<evidence type="ECO:0000313" key="13">
    <source>
        <dbReference type="Ensembl" id="ENSEBUP00000020184.1"/>
    </source>
</evidence>
<accession>A0A8C4QUT0</accession>
<dbReference type="GeneTree" id="ENSGT00940000171864"/>
<evidence type="ECO:0008006" key="15">
    <source>
        <dbReference type="Google" id="ProtNLM"/>
    </source>
</evidence>
<dbReference type="InterPro" id="IPR019342">
    <property type="entry name" value="NADH_UbQ_OxRdtase_FeS-su5"/>
</dbReference>
<evidence type="ECO:0000256" key="8">
    <source>
        <dbReference type="ARBA" id="ARBA00022982"/>
    </source>
</evidence>
<comment type="function">
    <text evidence="1">Accessory subunit of the mitochondrial membrane respiratory chain NADH dehydrogenase (Complex I), that is believed not to be involved in catalysis. Complex I functions in the transfer of electrons from NADH to the respiratory chain. The immediate electron acceptor for the enzyme is believed to be ubiquinone.</text>
</comment>
<evidence type="ECO:0000256" key="10">
    <source>
        <dbReference type="ARBA" id="ARBA00023136"/>
    </source>
</evidence>
<evidence type="ECO:0000256" key="4">
    <source>
        <dbReference type="ARBA" id="ARBA00007372"/>
    </source>
</evidence>
<evidence type="ECO:0000256" key="1">
    <source>
        <dbReference type="ARBA" id="ARBA00003195"/>
    </source>
</evidence>
<organism evidence="13 14">
    <name type="scientific">Eptatretus burgeri</name>
    <name type="common">Inshore hagfish</name>
    <dbReference type="NCBI Taxonomy" id="7764"/>
    <lineage>
        <taxon>Eukaryota</taxon>
        <taxon>Metazoa</taxon>
        <taxon>Chordata</taxon>
        <taxon>Craniata</taxon>
        <taxon>Vertebrata</taxon>
        <taxon>Cyclostomata</taxon>
        <taxon>Myxini</taxon>
        <taxon>Myxiniformes</taxon>
        <taxon>Myxinidae</taxon>
        <taxon>Eptatretinae</taxon>
        <taxon>Eptatretus</taxon>
    </lineage>
</organism>
<evidence type="ECO:0000256" key="2">
    <source>
        <dbReference type="ARBA" id="ARBA00004569"/>
    </source>
</evidence>
<keyword evidence="14" id="KW-1185">Reference proteome</keyword>
<dbReference type="GO" id="GO:0005758">
    <property type="term" value="C:mitochondrial intermembrane space"/>
    <property type="evidence" value="ECO:0007669"/>
    <property type="project" value="UniProtKB-SubCell"/>
</dbReference>
<feature type="disulfide bond" evidence="12">
    <location>
        <begin position="33"/>
        <end position="66"/>
    </location>
</feature>
<reference evidence="13" key="1">
    <citation type="submission" date="2025-08" db="UniProtKB">
        <authorList>
            <consortium name="Ensembl"/>
        </authorList>
    </citation>
    <scope>IDENTIFICATION</scope>
</reference>
<evidence type="ECO:0000313" key="14">
    <source>
        <dbReference type="Proteomes" id="UP000694388"/>
    </source>
</evidence>
<name>A0A8C4QUT0_EPTBU</name>
<sequence length="112" mass="13128">MPFFDPKELFGWNMDRHLLLQSTPQPLRYASKCCVYERDYVECADALTLTRAKKECLHEWEDLMECMHRKKTVTRRCVHFPPVLQGPPSGHPPGRCQAHPHLLEMMVNLLQP</sequence>
<evidence type="ECO:0000256" key="6">
    <source>
        <dbReference type="ARBA" id="ARBA00022660"/>
    </source>
</evidence>
<keyword evidence="6" id="KW-0679">Respiratory chain</keyword>
<evidence type="ECO:0000256" key="7">
    <source>
        <dbReference type="ARBA" id="ARBA00022792"/>
    </source>
</evidence>
<comment type="subcellular location">
    <subcellularLocation>
        <location evidence="3">Mitochondrion inner membrane</location>
        <topology evidence="3">Peripheral membrane protein</topology>
    </subcellularLocation>
    <subcellularLocation>
        <location evidence="2">Mitochondrion intermembrane space</location>
    </subcellularLocation>
</comment>